<dbReference type="SUPFAM" id="SSF51658">
    <property type="entry name" value="Xylose isomerase-like"/>
    <property type="match status" value="1"/>
</dbReference>
<dbReference type="RefSeq" id="WP_193907236.1">
    <property type="nucleotide sequence ID" value="NZ_PRDL01000001.1"/>
</dbReference>
<gene>
    <name evidence="3" type="ORF">C4F51_03680</name>
</gene>
<keyword evidence="4" id="KW-1185">Reference proteome</keyword>
<evidence type="ECO:0000313" key="3">
    <source>
        <dbReference type="EMBL" id="MBE8716284.1"/>
    </source>
</evidence>
<feature type="domain" description="Xylose isomerase-like TIM barrel" evidence="2">
    <location>
        <begin position="50"/>
        <end position="276"/>
    </location>
</feature>
<dbReference type="Gene3D" id="3.20.20.150">
    <property type="entry name" value="Divalent-metal-dependent TIM barrel enzymes"/>
    <property type="match status" value="1"/>
</dbReference>
<reference evidence="3" key="1">
    <citation type="submission" date="2018-07" db="EMBL/GenBank/DDBJ databases">
        <title>Genome assembly of strain Ka43.</title>
        <authorList>
            <person name="Kukolya J."/>
            <person name="Nagy I."/>
            <person name="Horvath B."/>
            <person name="Toth A."/>
        </authorList>
    </citation>
    <scope>NUCLEOTIDE SEQUENCE</scope>
    <source>
        <strain evidence="3">KB43</strain>
    </source>
</reference>
<accession>A0A928V540</accession>
<organism evidence="3 4">
    <name type="scientific">Cellvibrio polysaccharolyticus</name>
    <dbReference type="NCBI Taxonomy" id="2082724"/>
    <lineage>
        <taxon>Bacteria</taxon>
        <taxon>Pseudomonadati</taxon>
        <taxon>Pseudomonadota</taxon>
        <taxon>Gammaproteobacteria</taxon>
        <taxon>Cellvibrionales</taxon>
        <taxon>Cellvibrionaceae</taxon>
        <taxon>Cellvibrio</taxon>
    </lineage>
</organism>
<evidence type="ECO:0000259" key="2">
    <source>
        <dbReference type="Pfam" id="PF01261"/>
    </source>
</evidence>
<dbReference type="PANTHER" id="PTHR12110:SF41">
    <property type="entry name" value="INOSOSE DEHYDRATASE"/>
    <property type="match status" value="1"/>
</dbReference>
<name>A0A928V540_9GAMM</name>
<evidence type="ECO:0000256" key="1">
    <source>
        <dbReference type="SAM" id="SignalP"/>
    </source>
</evidence>
<keyword evidence="3" id="KW-0413">Isomerase</keyword>
<dbReference type="AlphaFoldDB" id="A0A928V540"/>
<evidence type="ECO:0000313" key="4">
    <source>
        <dbReference type="Proteomes" id="UP000652567"/>
    </source>
</evidence>
<dbReference type="PANTHER" id="PTHR12110">
    <property type="entry name" value="HYDROXYPYRUVATE ISOMERASE"/>
    <property type="match status" value="1"/>
</dbReference>
<dbReference type="InterPro" id="IPR036237">
    <property type="entry name" value="Xyl_isomerase-like_sf"/>
</dbReference>
<dbReference type="Pfam" id="PF01261">
    <property type="entry name" value="AP_endonuc_2"/>
    <property type="match status" value="1"/>
</dbReference>
<comment type="caution">
    <text evidence="3">The sequence shown here is derived from an EMBL/GenBank/DDBJ whole genome shotgun (WGS) entry which is preliminary data.</text>
</comment>
<proteinExistence type="predicted"/>
<dbReference type="GO" id="GO:0016853">
    <property type="term" value="F:isomerase activity"/>
    <property type="evidence" value="ECO:0007669"/>
    <property type="project" value="UniProtKB-KW"/>
</dbReference>
<dbReference type="EMBL" id="PRDL01000001">
    <property type="protein sequence ID" value="MBE8716284.1"/>
    <property type="molecule type" value="Genomic_DNA"/>
</dbReference>
<dbReference type="InterPro" id="IPR050312">
    <property type="entry name" value="IolE/XylAMocC-like"/>
</dbReference>
<dbReference type="InterPro" id="IPR013022">
    <property type="entry name" value="Xyl_isomerase-like_TIM-brl"/>
</dbReference>
<sequence length="283" mass="31420">MNIIKKLTMVVLASFAFIGMTTQAATDPKISVQLWSVKDDLKEDFEGTLKKLAGLGFQGVEFAGNYGKFENDPEGLKKFLAELGLQASGAHVGFDKFNEENFDHTVDFFSKLGAKFLIVPYDKRSYDPEAVDAMNAELAVIAKKLEKHGLQTGYHNHAPEFADFKDSTFWDYIATNTPKNVVLQLDVGWAAVAGKDGAEYIRKYPNRTKTTHFKAGLPEGTKDKVSIIGQDIVDWKSVIKAAREVGGTEWFVVEQEVYPNNLTPLQAVEASMKGLQKILAEMK</sequence>
<keyword evidence="1" id="KW-0732">Signal</keyword>
<feature type="signal peptide" evidence="1">
    <location>
        <begin position="1"/>
        <end position="24"/>
    </location>
</feature>
<feature type="chain" id="PRO_5037042799" evidence="1">
    <location>
        <begin position="25"/>
        <end position="283"/>
    </location>
</feature>
<dbReference type="Proteomes" id="UP000652567">
    <property type="component" value="Unassembled WGS sequence"/>
</dbReference>
<protein>
    <submittedName>
        <fullName evidence="3">Sugar phosphate isomerase/epimerase</fullName>
    </submittedName>
</protein>